<evidence type="ECO:0000313" key="2">
    <source>
        <dbReference type="Proteomes" id="UP000258127"/>
    </source>
</evidence>
<dbReference type="InterPro" id="IPR036583">
    <property type="entry name" value="23S_rRNA_IVS_sf"/>
</dbReference>
<organism evidence="1 2">
    <name type="scientific">Pseudomonas parafulva</name>
    <dbReference type="NCBI Taxonomy" id="157782"/>
    <lineage>
        <taxon>Bacteria</taxon>
        <taxon>Pseudomonadati</taxon>
        <taxon>Pseudomonadota</taxon>
        <taxon>Gammaproteobacteria</taxon>
        <taxon>Pseudomonadales</taxon>
        <taxon>Pseudomonadaceae</taxon>
        <taxon>Pseudomonas</taxon>
    </lineage>
</organism>
<name>A0AAI8KDU9_9PSED</name>
<proteinExistence type="predicted"/>
<dbReference type="CDD" id="cd16377">
    <property type="entry name" value="23S_rRNA_IVP_like"/>
    <property type="match status" value="1"/>
</dbReference>
<dbReference type="Proteomes" id="UP000258127">
    <property type="component" value="Chromosome"/>
</dbReference>
<dbReference type="Gene3D" id="1.20.1440.60">
    <property type="entry name" value="23S rRNA-intervening sequence"/>
    <property type="match status" value="1"/>
</dbReference>
<keyword evidence="2" id="KW-1185">Reference proteome</keyword>
<dbReference type="InterPro" id="IPR012657">
    <property type="entry name" value="23S_rRNA-intervening_sequence"/>
</dbReference>
<dbReference type="NCBIfam" id="NF008912">
    <property type="entry name" value="PRK12275.1-6"/>
    <property type="match status" value="1"/>
</dbReference>
<protein>
    <submittedName>
        <fullName evidence="1">Four helix bundle protein</fullName>
    </submittedName>
</protein>
<dbReference type="EMBL" id="CP031641">
    <property type="protein sequence ID" value="AXO89690.1"/>
    <property type="molecule type" value="Genomic_DNA"/>
</dbReference>
<dbReference type="SUPFAM" id="SSF158446">
    <property type="entry name" value="IVS-encoded protein-like"/>
    <property type="match status" value="1"/>
</dbReference>
<dbReference type="RefSeq" id="WP_029612122.1">
    <property type="nucleotide sequence ID" value="NZ_CP009747.1"/>
</dbReference>
<dbReference type="AlphaFoldDB" id="A0AAI8KDU9"/>
<evidence type="ECO:0000313" key="1">
    <source>
        <dbReference type="EMBL" id="AXO89690.1"/>
    </source>
</evidence>
<dbReference type="PANTHER" id="PTHR38471:SF2">
    <property type="entry name" value="FOUR HELIX BUNDLE PROTEIN"/>
    <property type="match status" value="1"/>
</dbReference>
<accession>A0AAI8KDU9</accession>
<dbReference type="Pfam" id="PF05635">
    <property type="entry name" value="23S_rRNA_IVP"/>
    <property type="match status" value="1"/>
</dbReference>
<dbReference type="PANTHER" id="PTHR38471">
    <property type="entry name" value="FOUR HELIX BUNDLE PROTEIN"/>
    <property type="match status" value="1"/>
</dbReference>
<reference evidence="1 2" key="1">
    <citation type="submission" date="2018-08" db="EMBL/GenBank/DDBJ databases">
        <authorList>
            <person name="Lee Y."/>
            <person name="Kakembo D."/>
        </authorList>
    </citation>
    <scope>NUCLEOTIDE SEQUENCE [LARGE SCALE GENOMIC DNA]</scope>
    <source>
        <strain evidence="1 2">JBCS1880</strain>
    </source>
</reference>
<gene>
    <name evidence="1" type="ORF">DZC75_17380</name>
</gene>
<sequence length="113" mass="12763">MDFEKLAVWQRSKRLAIELYRILAGCRDYGFKDQVTRSALSIPSNIAEGMERRGSREKVWYLSVAKASCGELRTQLMIGGEIGYIDAGLASGWINETRELSRMLSGLINRMSN</sequence>
<dbReference type="KEGG" id="ppv:NJ69_13750"/>
<dbReference type="NCBIfam" id="TIGR02436">
    <property type="entry name" value="four helix bundle protein"/>
    <property type="match status" value="1"/>
</dbReference>